<dbReference type="AlphaFoldDB" id="A0A975GJK9"/>
<protein>
    <submittedName>
        <fullName evidence="3">RimK-like ATP-grasp domain protein</fullName>
    </submittedName>
</protein>
<dbReference type="GO" id="GO:0005524">
    <property type="term" value="F:ATP binding"/>
    <property type="evidence" value="ECO:0007669"/>
    <property type="project" value="UniProtKB-UniRule"/>
</dbReference>
<proteinExistence type="predicted"/>
<dbReference type="InterPro" id="IPR013651">
    <property type="entry name" value="ATP-grasp_RimK-type"/>
</dbReference>
<evidence type="ECO:0000256" key="1">
    <source>
        <dbReference type="PROSITE-ProRule" id="PRU00409"/>
    </source>
</evidence>
<reference evidence="3" key="1">
    <citation type="journal article" date="2021" name="Microb. Physiol.">
        <title>Proteogenomic Insights into the Physiology of Marine, Sulfate-Reducing, Filamentous Desulfonema limicola and Desulfonema magnum.</title>
        <authorList>
            <person name="Schnaars V."/>
            <person name="Wohlbrand L."/>
            <person name="Scheve S."/>
            <person name="Hinrichs C."/>
            <person name="Reinhardt R."/>
            <person name="Rabus R."/>
        </authorList>
    </citation>
    <scope>NUCLEOTIDE SEQUENCE</scope>
    <source>
        <strain evidence="3">5ac10</strain>
    </source>
</reference>
<dbReference type="PANTHER" id="PTHR21621:SF0">
    <property type="entry name" value="BETA-CITRYLGLUTAMATE SYNTHASE B-RELATED"/>
    <property type="match status" value="1"/>
</dbReference>
<dbReference type="GO" id="GO:0016879">
    <property type="term" value="F:ligase activity, forming carbon-nitrogen bonds"/>
    <property type="evidence" value="ECO:0007669"/>
    <property type="project" value="TreeGrafter"/>
</dbReference>
<dbReference type="PROSITE" id="PS50975">
    <property type="entry name" value="ATP_GRASP"/>
    <property type="match status" value="1"/>
</dbReference>
<dbReference type="NCBIfam" id="TIGR04356">
    <property type="entry name" value="grasp_GAK"/>
    <property type="match status" value="1"/>
</dbReference>
<dbReference type="Pfam" id="PF08443">
    <property type="entry name" value="RimK"/>
    <property type="match status" value="1"/>
</dbReference>
<gene>
    <name evidence="3" type="ORF">dnl_59780</name>
</gene>
<dbReference type="GO" id="GO:0046872">
    <property type="term" value="F:metal ion binding"/>
    <property type="evidence" value="ECO:0007669"/>
    <property type="project" value="InterPro"/>
</dbReference>
<dbReference type="InterPro" id="IPR027592">
    <property type="entry name" value="ATP-grasp_GAK"/>
</dbReference>
<dbReference type="Proteomes" id="UP000663720">
    <property type="component" value="Chromosome"/>
</dbReference>
<organism evidence="3 4">
    <name type="scientific">Desulfonema limicola</name>
    <dbReference type="NCBI Taxonomy" id="45656"/>
    <lineage>
        <taxon>Bacteria</taxon>
        <taxon>Pseudomonadati</taxon>
        <taxon>Thermodesulfobacteriota</taxon>
        <taxon>Desulfobacteria</taxon>
        <taxon>Desulfobacterales</taxon>
        <taxon>Desulfococcaceae</taxon>
        <taxon>Desulfonema</taxon>
    </lineage>
</organism>
<dbReference type="PANTHER" id="PTHR21621">
    <property type="entry name" value="RIBOSOMAL PROTEIN S6 MODIFICATION PROTEIN"/>
    <property type="match status" value="1"/>
</dbReference>
<sequence length="290" mass="31986">MPKIGVVGTPGGWSSEKLADTIEQKTGFRLLIDPEKICLDLDSGSAWYEGRDISKLDALMLKKAGTRYSPSLLDRLEILRFLNEQGLKMFSNPYSIMRVLDRLSCTVTLKQGGIPMPETTITEDIECAVEAVEKYGEAVFKPLYSSKARGMKVIRRGADALKEIHDFKMENDFMYIQKKLDLGGQDLGVAFLGGEYMTTYARCNDNGDSWNTTTRSGGKYKACFPSDETIALAHKAQKLFNLDFTCVDVAETKDGPVVFEVSAFGGFRGIQTASGIDAAGLYVDYVLAKV</sequence>
<dbReference type="EMBL" id="CP061799">
    <property type="protein sequence ID" value="QTA83565.1"/>
    <property type="molecule type" value="Genomic_DNA"/>
</dbReference>
<dbReference type="RefSeq" id="WP_207689388.1">
    <property type="nucleotide sequence ID" value="NZ_CP061799.1"/>
</dbReference>
<dbReference type="KEGG" id="dli:dnl_59780"/>
<keyword evidence="1" id="KW-0067">ATP-binding</keyword>
<keyword evidence="4" id="KW-1185">Reference proteome</keyword>
<dbReference type="GO" id="GO:0005737">
    <property type="term" value="C:cytoplasm"/>
    <property type="evidence" value="ECO:0007669"/>
    <property type="project" value="TreeGrafter"/>
</dbReference>
<evidence type="ECO:0000313" key="4">
    <source>
        <dbReference type="Proteomes" id="UP000663720"/>
    </source>
</evidence>
<evidence type="ECO:0000259" key="2">
    <source>
        <dbReference type="PROSITE" id="PS50975"/>
    </source>
</evidence>
<dbReference type="InterPro" id="IPR011761">
    <property type="entry name" value="ATP-grasp"/>
</dbReference>
<feature type="domain" description="ATP-grasp" evidence="2">
    <location>
        <begin position="106"/>
        <end position="287"/>
    </location>
</feature>
<dbReference type="Gene3D" id="3.40.50.20">
    <property type="match status" value="1"/>
</dbReference>
<evidence type="ECO:0000313" key="3">
    <source>
        <dbReference type="EMBL" id="QTA83565.1"/>
    </source>
</evidence>
<name>A0A975GJK9_9BACT</name>
<dbReference type="SUPFAM" id="SSF56059">
    <property type="entry name" value="Glutathione synthetase ATP-binding domain-like"/>
    <property type="match status" value="1"/>
</dbReference>
<dbReference type="Gene3D" id="3.30.470.20">
    <property type="entry name" value="ATP-grasp fold, B domain"/>
    <property type="match status" value="1"/>
</dbReference>
<accession>A0A975GJK9</accession>
<keyword evidence="1" id="KW-0547">Nucleotide-binding</keyword>